<evidence type="ECO:0000256" key="1">
    <source>
        <dbReference type="SAM" id="Phobius"/>
    </source>
</evidence>
<evidence type="ECO:0000313" key="3">
    <source>
        <dbReference type="Proteomes" id="UP000177870"/>
    </source>
</evidence>
<reference evidence="3" key="1">
    <citation type="submission" date="2016-10" db="EMBL/GenBank/DDBJ databases">
        <title>Comparative genomics uncovers the prolific and rare metabolic potential of the cyanobacterial genus Moorea.</title>
        <authorList>
            <person name="Leao T."/>
            <person name="Castelao G."/>
            <person name="Korobeynikov A."/>
            <person name="Monroe E.A."/>
            <person name="Podell S."/>
            <person name="Glukhov E."/>
            <person name="Allen E."/>
            <person name="Gerwick W.H."/>
            <person name="Gerwick L."/>
        </authorList>
    </citation>
    <scope>NUCLEOTIDE SEQUENCE [LARGE SCALE GENOMIC DNA]</scope>
    <source>
        <strain evidence="3">PAL-8-15-08-1</strain>
    </source>
</reference>
<dbReference type="Proteomes" id="UP000177870">
    <property type="component" value="Chromosome"/>
</dbReference>
<dbReference type="OrthoDB" id="560533at2"/>
<gene>
    <name evidence="2" type="ORF">BJP34_07290</name>
</gene>
<feature type="transmembrane region" description="Helical" evidence="1">
    <location>
        <begin position="128"/>
        <end position="150"/>
    </location>
</feature>
<dbReference type="RefSeq" id="WP_070391772.1">
    <property type="nucleotide sequence ID" value="NZ_CP017599.1"/>
</dbReference>
<dbReference type="KEGG" id="mpro:BJP34_07290"/>
<keyword evidence="1" id="KW-0812">Transmembrane</keyword>
<organism evidence="2 3">
    <name type="scientific">Moorena producens PAL-8-15-08-1</name>
    <dbReference type="NCBI Taxonomy" id="1458985"/>
    <lineage>
        <taxon>Bacteria</taxon>
        <taxon>Bacillati</taxon>
        <taxon>Cyanobacteriota</taxon>
        <taxon>Cyanophyceae</taxon>
        <taxon>Coleofasciculales</taxon>
        <taxon>Coleofasciculaceae</taxon>
        <taxon>Moorena</taxon>
    </lineage>
</organism>
<evidence type="ECO:0000313" key="2">
    <source>
        <dbReference type="EMBL" id="AOW99286.1"/>
    </source>
</evidence>
<dbReference type="EMBL" id="CP017599">
    <property type="protein sequence ID" value="AOW99286.1"/>
    <property type="molecule type" value="Genomic_DNA"/>
</dbReference>
<feature type="transmembrane region" description="Helical" evidence="1">
    <location>
        <begin position="94"/>
        <end position="116"/>
    </location>
</feature>
<sequence>MYSSKQSSQPVNVKYKALNYQGVYPCPVCRVGQIQNLSLMEAFACHECRHIFTADLERQILKITDRQPPMTWHWNGKKWTGAHLEGVEWGWVNWLLALAFVVCPTTLIGAAVYMFPPAPDSPVSWLPSAWVGLTFFCHLAIVVWLVMEFYQFPVWEYLRIGRQRILGR</sequence>
<name>A0A1D8TNU1_9CYAN</name>
<dbReference type="STRING" id="1458985.BJP34_07290"/>
<dbReference type="AlphaFoldDB" id="A0A1D8TNU1"/>
<keyword evidence="1" id="KW-0472">Membrane</keyword>
<proteinExistence type="predicted"/>
<protein>
    <submittedName>
        <fullName evidence="2">Uncharacterized protein</fullName>
    </submittedName>
</protein>
<accession>A0A1D8TNU1</accession>
<keyword evidence="1" id="KW-1133">Transmembrane helix</keyword>